<protein>
    <submittedName>
        <fullName evidence="2">Uncharacterized protein</fullName>
    </submittedName>
</protein>
<gene>
    <name evidence="2" type="ORF">NCGR_LOCUS26391</name>
</gene>
<keyword evidence="3" id="KW-1185">Reference proteome</keyword>
<dbReference type="OrthoDB" id="661680at2759"/>
<feature type="compositionally biased region" description="Low complexity" evidence="1">
    <location>
        <begin position="114"/>
        <end position="125"/>
    </location>
</feature>
<feature type="region of interest" description="Disordered" evidence="1">
    <location>
        <begin position="1"/>
        <end position="52"/>
    </location>
</feature>
<evidence type="ECO:0000313" key="3">
    <source>
        <dbReference type="Proteomes" id="UP000604825"/>
    </source>
</evidence>
<feature type="region of interest" description="Disordered" evidence="1">
    <location>
        <begin position="84"/>
        <end position="138"/>
    </location>
</feature>
<organism evidence="2 3">
    <name type="scientific">Miscanthus lutarioriparius</name>
    <dbReference type="NCBI Taxonomy" id="422564"/>
    <lineage>
        <taxon>Eukaryota</taxon>
        <taxon>Viridiplantae</taxon>
        <taxon>Streptophyta</taxon>
        <taxon>Embryophyta</taxon>
        <taxon>Tracheophyta</taxon>
        <taxon>Spermatophyta</taxon>
        <taxon>Magnoliopsida</taxon>
        <taxon>Liliopsida</taxon>
        <taxon>Poales</taxon>
        <taxon>Poaceae</taxon>
        <taxon>PACMAD clade</taxon>
        <taxon>Panicoideae</taxon>
        <taxon>Andropogonodae</taxon>
        <taxon>Andropogoneae</taxon>
        <taxon>Saccharinae</taxon>
        <taxon>Miscanthus</taxon>
    </lineage>
</organism>
<evidence type="ECO:0000256" key="1">
    <source>
        <dbReference type="SAM" id="MobiDB-lite"/>
    </source>
</evidence>
<accession>A0A811P3D2</accession>
<proteinExistence type="predicted"/>
<evidence type="ECO:0000313" key="2">
    <source>
        <dbReference type="EMBL" id="CAD6239431.1"/>
    </source>
</evidence>
<dbReference type="EMBL" id="CAJGYO010000006">
    <property type="protein sequence ID" value="CAD6239431.1"/>
    <property type="molecule type" value="Genomic_DNA"/>
</dbReference>
<sequence>MSSEYMDTSEGTENHDGRRLQLRRGGAGGGDRHDGCGREIAGGSSHQEGPASSSLRFEQLAAWRHTYVESAALTLAMVAVRTSAEGGDGGTGPSGCSEPQPPASMEVAAPPRNSGTTTTSSHSSPQPLPPGSETAEPWASRAPDMAELFESIREFISLHIMVYYKIKRLKSKFQHSHGHGLRHYCVHPHRSIYR</sequence>
<reference evidence="2" key="1">
    <citation type="submission" date="2020-10" db="EMBL/GenBank/DDBJ databases">
        <authorList>
            <person name="Han B."/>
            <person name="Lu T."/>
            <person name="Zhao Q."/>
            <person name="Huang X."/>
            <person name="Zhao Y."/>
        </authorList>
    </citation>
    <scope>NUCLEOTIDE SEQUENCE</scope>
</reference>
<feature type="compositionally biased region" description="Polar residues" evidence="1">
    <location>
        <begin position="1"/>
        <end position="11"/>
    </location>
</feature>
<dbReference type="AlphaFoldDB" id="A0A811P3D2"/>
<dbReference type="Proteomes" id="UP000604825">
    <property type="component" value="Unassembled WGS sequence"/>
</dbReference>
<comment type="caution">
    <text evidence="2">The sequence shown here is derived from an EMBL/GenBank/DDBJ whole genome shotgun (WGS) entry which is preliminary data.</text>
</comment>
<name>A0A811P3D2_9POAL</name>